<name>A0ABN8YGZ6_RANTA</name>
<reference evidence="2" key="1">
    <citation type="submission" date="2023-04" db="EMBL/GenBank/DDBJ databases">
        <authorList>
            <consortium name="ELIXIR-Norway"/>
        </authorList>
    </citation>
    <scope>NUCLEOTIDE SEQUENCE [LARGE SCALE GENOMIC DNA]</scope>
</reference>
<gene>
    <name evidence="2" type="ORF">MRATA1EN1_LOCUS9700</name>
</gene>
<proteinExistence type="predicted"/>
<feature type="compositionally biased region" description="Pro residues" evidence="1">
    <location>
        <begin position="1"/>
        <end position="27"/>
    </location>
</feature>
<organism evidence="2 3">
    <name type="scientific">Rangifer tarandus platyrhynchus</name>
    <name type="common">Svalbard reindeer</name>
    <dbReference type="NCBI Taxonomy" id="3082113"/>
    <lineage>
        <taxon>Eukaryota</taxon>
        <taxon>Metazoa</taxon>
        <taxon>Chordata</taxon>
        <taxon>Craniata</taxon>
        <taxon>Vertebrata</taxon>
        <taxon>Euteleostomi</taxon>
        <taxon>Mammalia</taxon>
        <taxon>Eutheria</taxon>
        <taxon>Laurasiatheria</taxon>
        <taxon>Artiodactyla</taxon>
        <taxon>Ruminantia</taxon>
        <taxon>Pecora</taxon>
        <taxon>Cervidae</taxon>
        <taxon>Odocoileinae</taxon>
        <taxon>Rangifer</taxon>
    </lineage>
</organism>
<protein>
    <submittedName>
        <fullName evidence="2">Uncharacterized protein</fullName>
    </submittedName>
</protein>
<evidence type="ECO:0000256" key="1">
    <source>
        <dbReference type="SAM" id="MobiDB-lite"/>
    </source>
</evidence>
<feature type="region of interest" description="Disordered" evidence="1">
    <location>
        <begin position="67"/>
        <end position="140"/>
    </location>
</feature>
<feature type="region of interest" description="Disordered" evidence="1">
    <location>
        <begin position="1"/>
        <end position="30"/>
    </location>
</feature>
<sequence>MSPTPLAPNGPDPPGQPLFPSEAPEPAPARNSTTFTAIYSSCTSAFRSCLQCTGCILSAVMSDFRTERRNTKRAEPPRPPIRALGAGRGSARAPAPQFERRERSSTRRRGRGERAGASVSFPSPPVAWPPSPRRGRTGIM</sequence>
<evidence type="ECO:0000313" key="3">
    <source>
        <dbReference type="Proteomes" id="UP001176941"/>
    </source>
</evidence>
<dbReference type="Proteomes" id="UP001176941">
    <property type="component" value="Chromosome 2"/>
</dbReference>
<feature type="compositionally biased region" description="Pro residues" evidence="1">
    <location>
        <begin position="122"/>
        <end position="132"/>
    </location>
</feature>
<feature type="compositionally biased region" description="Basic and acidic residues" evidence="1">
    <location>
        <begin position="67"/>
        <end position="76"/>
    </location>
</feature>
<keyword evidence="3" id="KW-1185">Reference proteome</keyword>
<evidence type="ECO:0000313" key="2">
    <source>
        <dbReference type="EMBL" id="CAI9160738.1"/>
    </source>
</evidence>
<accession>A0ABN8YGZ6</accession>
<feature type="compositionally biased region" description="Low complexity" evidence="1">
    <location>
        <begin position="82"/>
        <end position="95"/>
    </location>
</feature>
<dbReference type="EMBL" id="OX459938">
    <property type="protein sequence ID" value="CAI9160738.1"/>
    <property type="molecule type" value="Genomic_DNA"/>
</dbReference>